<feature type="region of interest" description="Disordered" evidence="1">
    <location>
        <begin position="509"/>
        <end position="536"/>
    </location>
</feature>
<accession>A0A084GEB4</accession>
<feature type="compositionally biased region" description="Acidic residues" evidence="1">
    <location>
        <begin position="1403"/>
        <end position="1431"/>
    </location>
</feature>
<evidence type="ECO:0000256" key="1">
    <source>
        <dbReference type="SAM" id="MobiDB-lite"/>
    </source>
</evidence>
<evidence type="ECO:0000313" key="2">
    <source>
        <dbReference type="EMBL" id="KEZ45676.1"/>
    </source>
</evidence>
<sequence>MRSNRKLPASRADPVWGRPCSARSAHSHQNDPVVEPQPSSLYRITDSIVVSQQGGSRVGPPLLDNENSNTHSHQNDPTAEHQPSSPCRVADSAIVSQQGGSREGPPFLRKKNSDTTTRRRSTVAKKADIKLQSGLVDVDHPRVPISKQEKRKRRQSEASESDDIILDTIVVATEAVDVIGSSSAIPGKQAPSTAKKSTRMSLRTPVTFDCVRRRRVTRSMGKNTISHCEPTPSKQTESHIGVADLPVTPLTQGPVKKPRLVRCESEAAHLCTDAPARPSYSQSFPHGHETILTPSNGNLCGFYAFILSMTAQHPEKIKPTVDELCRVAKSDEMKEIIDLIKLGSDDPDHEETTSNFRADHLARIIQLWGRQHGLDILLAVWMDAQPPLILDSGVITAATITVWIHHDNAADEVNNVLGHYSGMRRAACRVIADSQSPVSVASYLQRRIRSTSPTAISPCPRRIDRSLIIADSQSPVSVTSPERSLMLPDSAVEDSAPIHCSTTRAKVVASTQSPVVRADPARDRPDSTNRSHLGPDLFHPKGFCERAVEEALKTITVKRKAKAKATLSTEAPDEDPFTFVYNHPKLTLHPDRNYKADVNSSRRGRKIAWELRAEKGGQHRKFCRLFATPTRKYLGASTAHVTYTRDEALAICRKLVDALNRWPDQEAISWSGQMPATLTTTFATLFLAAHCSAIPYKPLELPLPSVMFDPTGRCLLTQGFYRLDPETFTGVLGRRRLPIDWIRTDAPEPQDAVFVTPVHRGRQPKIVRELDEIENQDVQRCRRFMRYLSSRWARMCPLKTSAESNMTWYHETGKFRSDAGKYKWAYDGGAIVYCERIYSCDWTRIEPSKSVRRDISGELPNLGLCSWDIAWRNQVLSVSLETWNATSDILATWLSLARAVDGANAQIFAGELPPNPCKCTPEMTQIVQHPCSACGIDMSCKSLALDQNNIRVCSRCLAGAHGNRPPILEARVIRIFKALISRDRIAMGLRGSLDNTPYSNALLSWVRTTLDHRRGKAYINQYSGKLLGALSSPKSQRHPLSLSCDAIFPFSLDDTGKAAIHWVDNLAMVPWALNACKHTYLPVVLQALGTYRRSLLALSGPIKSHDHVVPEEVARLQCALVVDCGRFTDIRRKFPKKRRSRLQLEVSPEQLQYFREEWISGRFHLGAPAPIETRCEVRVIRHPRWLTARSRLAKLADEMQRWAGVRLPQRNGCPYFAHPMTMPYDWSWTLAESIFTERLFRMRQHCNRHWITEDTPETLFLEAIFQCCVRHMAVASVDPESNIKKVLQVKYAEFLGLPLTVERGNPLCFAIAHRVHGQQMRTGWALEPTRLGDRVDERNNILVEAAVSNYLKMNFDEAYYPMLQNLIAEINMPREIVNPELEIGPYDAALDVAASTHGRDGEESSDDDWDQLSDEDVVERDNIEEDADEDSALGHLD</sequence>
<dbReference type="RefSeq" id="XP_016645475.1">
    <property type="nucleotide sequence ID" value="XM_016784718.1"/>
</dbReference>
<dbReference type="GeneID" id="27720519"/>
<reference evidence="2 3" key="1">
    <citation type="journal article" date="2014" name="Genome Announc.">
        <title>Draft genome sequence of the pathogenic fungus Scedosporium apiospermum.</title>
        <authorList>
            <person name="Vandeputte P."/>
            <person name="Ghamrawi S."/>
            <person name="Rechenmann M."/>
            <person name="Iltis A."/>
            <person name="Giraud S."/>
            <person name="Fleury M."/>
            <person name="Thornton C."/>
            <person name="Delhaes L."/>
            <person name="Meyer W."/>
            <person name="Papon N."/>
            <person name="Bouchara J.P."/>
        </authorList>
    </citation>
    <scope>NUCLEOTIDE SEQUENCE [LARGE SCALE GENOMIC DNA]</scope>
    <source>
        <strain evidence="2 3">IHEM 14462</strain>
    </source>
</reference>
<dbReference type="VEuPathDB" id="FungiDB:SAPIO_CDS1447"/>
<gene>
    <name evidence="2" type="ORF">SAPIO_CDS1447</name>
</gene>
<proteinExistence type="predicted"/>
<feature type="compositionally biased region" description="Basic and acidic residues" evidence="1">
    <location>
        <begin position="519"/>
        <end position="529"/>
    </location>
</feature>
<evidence type="ECO:0000313" key="3">
    <source>
        <dbReference type="Proteomes" id="UP000028545"/>
    </source>
</evidence>
<feature type="compositionally biased region" description="Polar residues" evidence="1">
    <location>
        <begin position="65"/>
        <end position="85"/>
    </location>
</feature>
<feature type="compositionally biased region" description="Polar residues" evidence="1">
    <location>
        <begin position="37"/>
        <end position="55"/>
    </location>
</feature>
<dbReference type="HOGENOM" id="CLU_252094_0_0_1"/>
<protein>
    <submittedName>
        <fullName evidence="2">Uncharacterized protein</fullName>
    </submittedName>
</protein>
<name>A0A084GEB4_PSEDA</name>
<dbReference type="EMBL" id="JOWA01000066">
    <property type="protein sequence ID" value="KEZ45676.1"/>
    <property type="molecule type" value="Genomic_DNA"/>
</dbReference>
<dbReference type="OrthoDB" id="5245077at2759"/>
<dbReference type="KEGG" id="sapo:SAPIO_CDS1447"/>
<dbReference type="Proteomes" id="UP000028545">
    <property type="component" value="Unassembled WGS sequence"/>
</dbReference>
<keyword evidence="3" id="KW-1185">Reference proteome</keyword>
<feature type="region of interest" description="Disordered" evidence="1">
    <location>
        <begin position="1"/>
        <end position="160"/>
    </location>
</feature>
<organism evidence="2 3">
    <name type="scientific">Pseudallescheria apiosperma</name>
    <name type="common">Scedosporium apiospermum</name>
    <dbReference type="NCBI Taxonomy" id="563466"/>
    <lineage>
        <taxon>Eukaryota</taxon>
        <taxon>Fungi</taxon>
        <taxon>Dikarya</taxon>
        <taxon>Ascomycota</taxon>
        <taxon>Pezizomycotina</taxon>
        <taxon>Sordariomycetes</taxon>
        <taxon>Hypocreomycetidae</taxon>
        <taxon>Microascales</taxon>
        <taxon>Microascaceae</taxon>
        <taxon>Scedosporium</taxon>
    </lineage>
</organism>
<feature type="region of interest" description="Disordered" evidence="1">
    <location>
        <begin position="1394"/>
        <end position="1437"/>
    </location>
</feature>
<comment type="caution">
    <text evidence="2">The sequence shown here is derived from an EMBL/GenBank/DDBJ whole genome shotgun (WGS) entry which is preliminary data.</text>
</comment>